<proteinExistence type="predicted"/>
<dbReference type="InterPro" id="IPR036397">
    <property type="entry name" value="RNaseH_sf"/>
</dbReference>
<dbReference type="Proteomes" id="UP000077202">
    <property type="component" value="Unassembled WGS sequence"/>
</dbReference>
<evidence type="ECO:0000313" key="2">
    <source>
        <dbReference type="EMBL" id="OAE21413.1"/>
    </source>
</evidence>
<accession>A0A176VLW6</accession>
<comment type="caution">
    <text evidence="2">The sequence shown here is derived from an EMBL/GenBank/DDBJ whole genome shotgun (WGS) entry which is preliminary data.</text>
</comment>
<dbReference type="GO" id="GO:0003676">
    <property type="term" value="F:nucleic acid binding"/>
    <property type="evidence" value="ECO:0007669"/>
    <property type="project" value="InterPro"/>
</dbReference>
<gene>
    <name evidence="2" type="ORF">AXG93_3954s1030</name>
</gene>
<dbReference type="PANTHER" id="PTHR48475">
    <property type="entry name" value="RIBONUCLEASE H"/>
    <property type="match status" value="1"/>
</dbReference>
<name>A0A176VLW6_MARPO</name>
<dbReference type="SUPFAM" id="SSF53098">
    <property type="entry name" value="Ribonuclease H-like"/>
    <property type="match status" value="1"/>
</dbReference>
<evidence type="ECO:0000313" key="3">
    <source>
        <dbReference type="Proteomes" id="UP000077202"/>
    </source>
</evidence>
<sequence>MIQAILDHFSIKSQVTTSYKPNANGLAERTNYTLCMMLAKDADMDGSKQNWDKRLHAILWEYRTTWKTSTGYSPFRMVYGVESKLPIQFDLTTFMTIQQRLKKSNGAEAIKSYQQQLIELEEAQALAMIRVERAKQLQKSITTNEVKTVVATETFCFRRVAWDLHAPKNSLTDHSSVLGDKERTG</sequence>
<dbReference type="AlphaFoldDB" id="A0A176VLW6"/>
<dbReference type="GO" id="GO:0015074">
    <property type="term" value="P:DNA integration"/>
    <property type="evidence" value="ECO:0007669"/>
    <property type="project" value="InterPro"/>
</dbReference>
<dbReference type="PANTHER" id="PTHR48475:SF1">
    <property type="entry name" value="RNASE H TYPE-1 DOMAIN-CONTAINING PROTEIN"/>
    <property type="match status" value="1"/>
</dbReference>
<reference evidence="2" key="1">
    <citation type="submission" date="2016-03" db="EMBL/GenBank/DDBJ databases">
        <title>Mechanisms controlling the formation of the plant cell surface in tip-growing cells are functionally conserved among land plants.</title>
        <authorList>
            <person name="Honkanen S."/>
            <person name="Jones V.A."/>
            <person name="Morieri G."/>
            <person name="Champion C."/>
            <person name="Hetherington A.J."/>
            <person name="Kelly S."/>
            <person name="Saint-Marcoux D."/>
            <person name="Proust H."/>
            <person name="Prescott H."/>
            <person name="Dolan L."/>
        </authorList>
    </citation>
    <scope>NUCLEOTIDE SEQUENCE [LARGE SCALE GENOMIC DNA]</scope>
    <source>
        <tissue evidence="2">Whole gametophyte</tissue>
    </source>
</reference>
<dbReference type="InterPro" id="IPR001584">
    <property type="entry name" value="Integrase_cat-core"/>
</dbReference>
<protein>
    <recommendedName>
        <fullName evidence="1">Integrase catalytic domain-containing protein</fullName>
    </recommendedName>
</protein>
<dbReference type="Gene3D" id="3.30.420.10">
    <property type="entry name" value="Ribonuclease H-like superfamily/Ribonuclease H"/>
    <property type="match status" value="1"/>
</dbReference>
<organism evidence="2 3">
    <name type="scientific">Marchantia polymorpha subsp. ruderalis</name>
    <dbReference type="NCBI Taxonomy" id="1480154"/>
    <lineage>
        <taxon>Eukaryota</taxon>
        <taxon>Viridiplantae</taxon>
        <taxon>Streptophyta</taxon>
        <taxon>Embryophyta</taxon>
        <taxon>Marchantiophyta</taxon>
        <taxon>Marchantiopsida</taxon>
        <taxon>Marchantiidae</taxon>
        <taxon>Marchantiales</taxon>
        <taxon>Marchantiaceae</taxon>
        <taxon>Marchantia</taxon>
    </lineage>
</organism>
<keyword evidence="3" id="KW-1185">Reference proteome</keyword>
<feature type="domain" description="Integrase catalytic" evidence="1">
    <location>
        <begin position="1"/>
        <end position="82"/>
    </location>
</feature>
<evidence type="ECO:0000259" key="1">
    <source>
        <dbReference type="PROSITE" id="PS50994"/>
    </source>
</evidence>
<dbReference type="PROSITE" id="PS50994">
    <property type="entry name" value="INTEGRASE"/>
    <property type="match status" value="1"/>
</dbReference>
<dbReference type="InterPro" id="IPR012337">
    <property type="entry name" value="RNaseH-like_sf"/>
</dbReference>
<dbReference type="EMBL" id="LVLJ01003438">
    <property type="protein sequence ID" value="OAE21413.1"/>
    <property type="molecule type" value="Genomic_DNA"/>
</dbReference>